<dbReference type="PANTHER" id="PTHR12480:SF35">
    <property type="entry name" value="TRANSCRIPTION FACTOR JUMONJI, JMJC DOMAIN-CONTAINING PROTEIN"/>
    <property type="match status" value="1"/>
</dbReference>
<dbReference type="InterPro" id="IPR050910">
    <property type="entry name" value="JMJD6_ArgDemeth/LysHydrox"/>
</dbReference>
<dbReference type="SUPFAM" id="SSF51197">
    <property type="entry name" value="Clavaminate synthase-like"/>
    <property type="match status" value="1"/>
</dbReference>
<name>A0A812QH85_SYMPI</name>
<dbReference type="PROSITE" id="PS51184">
    <property type="entry name" value="JMJC"/>
    <property type="match status" value="1"/>
</dbReference>
<dbReference type="Pfam" id="PF13621">
    <property type="entry name" value="Cupin_8"/>
    <property type="match status" value="1"/>
</dbReference>
<accession>A0A812QH85</accession>
<evidence type="ECO:0000259" key="1">
    <source>
        <dbReference type="PROSITE" id="PS51184"/>
    </source>
</evidence>
<dbReference type="AlphaFoldDB" id="A0A812QH85"/>
<dbReference type="InterPro" id="IPR003347">
    <property type="entry name" value="JmjC_dom"/>
</dbReference>
<dbReference type="InterPro" id="IPR041667">
    <property type="entry name" value="Cupin_8"/>
</dbReference>
<dbReference type="OrthoDB" id="203487at2759"/>
<dbReference type="Proteomes" id="UP000649617">
    <property type="component" value="Unassembled WGS sequence"/>
</dbReference>
<dbReference type="Gene3D" id="2.60.120.650">
    <property type="entry name" value="Cupin"/>
    <property type="match status" value="1"/>
</dbReference>
<dbReference type="PANTHER" id="PTHR12480">
    <property type="entry name" value="ARGININE DEMETHYLASE AND LYSYL-HYDROXYLASE JMJD"/>
    <property type="match status" value="1"/>
</dbReference>
<proteinExistence type="predicted"/>
<dbReference type="SMART" id="SM00558">
    <property type="entry name" value="JmjC"/>
    <property type="match status" value="1"/>
</dbReference>
<sequence length="351" mass="39996">MDVKPDHCLRILFRLLQDSLWLRPRSVPTIDNLTLAAYQEQYEGQLPVVWRGAYQNLSCLEDGWIEKAVMKPFGKERVVFVGFGKGEERVMSAKLETFLSHINKNTQEAWSYIQDDHFLRRHPELMWECPPMPAELQKEDLFALAPARFAPQNATLLWGGRFSRSRLHVDNYNWTGTNLVLRGEKFVRLIPPGGHDHHLKVTIRSCGSALECVNYEAAADLFEGAPQGVPIWEAKLTSGDLLLIPSGWWHQAVNLGNTLALASGLITPQSGSWSAVAEVVKYHHKVHPNWTWGRLPSPPAPKTKLPKDEATRIFRRFINSLPDGAVKAAEKWHAEARKLRRSHRRSRKVEL</sequence>
<organism evidence="2 3">
    <name type="scientific">Symbiodinium pilosum</name>
    <name type="common">Dinoflagellate</name>
    <dbReference type="NCBI Taxonomy" id="2952"/>
    <lineage>
        <taxon>Eukaryota</taxon>
        <taxon>Sar</taxon>
        <taxon>Alveolata</taxon>
        <taxon>Dinophyceae</taxon>
        <taxon>Suessiales</taxon>
        <taxon>Symbiodiniaceae</taxon>
        <taxon>Symbiodinium</taxon>
    </lineage>
</organism>
<evidence type="ECO:0000313" key="2">
    <source>
        <dbReference type="EMBL" id="CAE7372815.1"/>
    </source>
</evidence>
<protein>
    <recommendedName>
        <fullName evidence="1">JmjC domain-containing protein</fullName>
    </recommendedName>
</protein>
<gene>
    <name evidence="2" type="ORF">SPIL2461_LOCUS9039</name>
</gene>
<comment type="caution">
    <text evidence="2">The sequence shown here is derived from an EMBL/GenBank/DDBJ whole genome shotgun (WGS) entry which is preliminary data.</text>
</comment>
<dbReference type="GO" id="GO:0005737">
    <property type="term" value="C:cytoplasm"/>
    <property type="evidence" value="ECO:0007669"/>
    <property type="project" value="TreeGrafter"/>
</dbReference>
<feature type="domain" description="JmjC" evidence="1">
    <location>
        <begin position="111"/>
        <end position="282"/>
    </location>
</feature>
<evidence type="ECO:0000313" key="3">
    <source>
        <dbReference type="Proteomes" id="UP000649617"/>
    </source>
</evidence>
<reference evidence="2" key="1">
    <citation type="submission" date="2021-02" db="EMBL/GenBank/DDBJ databases">
        <authorList>
            <person name="Dougan E. K."/>
            <person name="Rhodes N."/>
            <person name="Thang M."/>
            <person name="Chan C."/>
        </authorList>
    </citation>
    <scope>NUCLEOTIDE SEQUENCE</scope>
</reference>
<dbReference type="EMBL" id="CAJNIZ010015422">
    <property type="protein sequence ID" value="CAE7372815.1"/>
    <property type="molecule type" value="Genomic_DNA"/>
</dbReference>
<keyword evidence="3" id="KW-1185">Reference proteome</keyword>